<keyword evidence="3" id="KW-0378">Hydrolase</keyword>
<name>A0A6L5YJ26_9FIRM</name>
<dbReference type="HAMAP" id="MF_01488">
    <property type="entry name" value="RecD2"/>
    <property type="match status" value="1"/>
</dbReference>
<dbReference type="InterPro" id="IPR029493">
    <property type="entry name" value="RecD2-like_HHH"/>
</dbReference>
<dbReference type="Pfam" id="PF14490">
    <property type="entry name" value="HHH_RecD2"/>
    <property type="match status" value="1"/>
</dbReference>
<comment type="similarity">
    <text evidence="3">Belongs to the RecD family. RecD2 subfamily.</text>
</comment>
<dbReference type="InterPro" id="IPR050534">
    <property type="entry name" value="Coronavir_polyprotein_1ab"/>
</dbReference>
<feature type="binding site" evidence="3">
    <location>
        <begin position="361"/>
        <end position="365"/>
    </location>
    <ligand>
        <name>ATP</name>
        <dbReference type="ChEBI" id="CHEBI:30616"/>
    </ligand>
</feature>
<dbReference type="GO" id="GO:0043139">
    <property type="term" value="F:5'-3' DNA helicase activity"/>
    <property type="evidence" value="ECO:0007669"/>
    <property type="project" value="UniProtKB-UniRule"/>
</dbReference>
<dbReference type="PANTHER" id="PTHR43788:SF6">
    <property type="entry name" value="DNA HELICASE B"/>
    <property type="match status" value="1"/>
</dbReference>
<sequence>MRRRRNRMKCQFVRPIFEKNGFCIYVYHTEDSGVPQGARDGSFKGPGYQFTAKGNNLPSNKLADVDLQGNWEKNSHGLQYIVDYYEELKPQSIEGIESYLSSGMIKGIGPKTAKLIVEKYGTRTFEILDDYPESLLEIKGITRKKLDKILSAYQDSHAVRDLAAYLTPFKVTPKKIRKIYEHFGNAALDVVKNQPFALCEISGFGFLTVDEIARANHCRPNEPLRIGGCIDYCMELEMQNGNLYADKQKFQKQVHEQLNRGYTEEVVTEVEVYKVMYQMVHDKALYYEDGALYSAKLYHFETQAAKDLATLLVQTYMPPAGLEDLITQAQKDLKLLLSDKQVEAVKKAFTNLVSIITGGPGTGKTTVQRVLLYISEKLGEEKILLTAPTGRASRRMAESTGKSEALTLHSALGLNNDEECEAADEMLSEDFIIADEFTMADMRLSYELFKHIEKGVRVVIVGDVDQLPSVGPGNVFRELVLCGVIPVTTLDMVFRQGKDSRIAANAHKMQENDTNLDYGDDFIFCPADTAAEAADKVAEYYKTFVDAYGVDNVQVLTPFRKKGEASVNALNDRLWEMVNPKSSIARELKAGNALYREGDRIIHNKNKNDISNGDIGYITDIYQDEDGVDLMRLSFSDGRIVEYSAEDADLIEHAYATTVHKSQGSEYKVVILPWLPMFYMMLRRNILYTAITRAKEKIVIVGSKKALYQAIHNTACDKRNTRLGERIVREYNALLTKKASA</sequence>
<keyword evidence="2 3" id="KW-0067">ATP-binding</keyword>
<dbReference type="Gene3D" id="3.40.50.300">
    <property type="entry name" value="P-loop containing nucleotide triphosphate hydrolases"/>
    <property type="match status" value="2"/>
</dbReference>
<dbReference type="GO" id="GO:0009338">
    <property type="term" value="C:exodeoxyribonuclease V complex"/>
    <property type="evidence" value="ECO:0007669"/>
    <property type="project" value="TreeGrafter"/>
</dbReference>
<comment type="function">
    <text evidence="3">DNA-dependent ATPase and ATP-dependent 5'-3' DNA helicase. Has no activity on blunt DNA or DNA with 3'-overhangs, requires at least 10 bases of 5'-ssDNA for helicase activity.</text>
</comment>
<gene>
    <name evidence="3" type="primary">recD2</name>
    <name evidence="5" type="ORF">FYJ59_06770</name>
</gene>
<dbReference type="Gene3D" id="1.10.10.2220">
    <property type="match status" value="1"/>
</dbReference>
<dbReference type="GO" id="GO:0005524">
    <property type="term" value="F:ATP binding"/>
    <property type="evidence" value="ECO:0007669"/>
    <property type="project" value="UniProtKB-UniRule"/>
</dbReference>
<evidence type="ECO:0000313" key="6">
    <source>
        <dbReference type="Proteomes" id="UP000476055"/>
    </source>
</evidence>
<keyword evidence="3" id="KW-0238">DNA-binding</keyword>
<dbReference type="InterPro" id="IPR027417">
    <property type="entry name" value="P-loop_NTPase"/>
</dbReference>
<dbReference type="Gene3D" id="1.10.150.20">
    <property type="entry name" value="5' to 3' exonuclease, C-terminal subdomain"/>
    <property type="match status" value="1"/>
</dbReference>
<dbReference type="CDD" id="cd18809">
    <property type="entry name" value="SF1_C_RecD"/>
    <property type="match status" value="1"/>
</dbReference>
<comment type="catalytic activity">
    <reaction evidence="3">
        <text>ATP + H2O = ADP + phosphate + H(+)</text>
        <dbReference type="Rhea" id="RHEA:13065"/>
        <dbReference type="ChEBI" id="CHEBI:15377"/>
        <dbReference type="ChEBI" id="CHEBI:15378"/>
        <dbReference type="ChEBI" id="CHEBI:30616"/>
        <dbReference type="ChEBI" id="CHEBI:43474"/>
        <dbReference type="ChEBI" id="CHEBI:456216"/>
        <dbReference type="EC" id="5.6.2.3"/>
    </reaction>
</comment>
<keyword evidence="6" id="KW-1185">Reference proteome</keyword>
<dbReference type="SUPFAM" id="SSF47781">
    <property type="entry name" value="RuvA domain 2-like"/>
    <property type="match status" value="1"/>
</dbReference>
<dbReference type="SUPFAM" id="SSF52540">
    <property type="entry name" value="P-loop containing nucleoside triphosphate hydrolases"/>
    <property type="match status" value="1"/>
</dbReference>
<dbReference type="Pfam" id="PF14520">
    <property type="entry name" value="HHH_5"/>
    <property type="match status" value="1"/>
</dbReference>
<dbReference type="CDD" id="cd17933">
    <property type="entry name" value="DEXSc_RecD-like"/>
    <property type="match status" value="1"/>
</dbReference>
<comment type="caution">
    <text evidence="5">The sequence shown here is derived from an EMBL/GenBank/DDBJ whole genome shotgun (WGS) entry which is preliminary data.</text>
</comment>
<keyword evidence="3" id="KW-0413">Isomerase</keyword>
<evidence type="ECO:0000313" key="5">
    <source>
        <dbReference type="EMBL" id="MST57948.1"/>
    </source>
</evidence>
<feature type="domain" description="AAA+ ATPase" evidence="4">
    <location>
        <begin position="350"/>
        <end position="491"/>
    </location>
</feature>
<dbReference type="InterPro" id="IPR041451">
    <property type="entry name" value="RecD2_SH13"/>
</dbReference>
<dbReference type="InterPro" id="IPR010994">
    <property type="entry name" value="RuvA_2-like"/>
</dbReference>
<dbReference type="Proteomes" id="UP000476055">
    <property type="component" value="Unassembled WGS sequence"/>
</dbReference>
<evidence type="ECO:0000256" key="2">
    <source>
        <dbReference type="ARBA" id="ARBA00022840"/>
    </source>
</evidence>
<dbReference type="EMBL" id="VUMU01000006">
    <property type="protein sequence ID" value="MST57948.1"/>
    <property type="molecule type" value="Genomic_DNA"/>
</dbReference>
<protein>
    <recommendedName>
        <fullName evidence="3">ATP-dependent RecD2 DNA helicase</fullName>
        <ecNumber evidence="3">5.6.2.3</ecNumber>
    </recommendedName>
    <alternativeName>
        <fullName evidence="3">DNA 5'-3' helicase subunit RecD2</fullName>
    </alternativeName>
</protein>
<organism evidence="5 6">
    <name type="scientific">Waltera intestinalis</name>
    <dbReference type="NCBI Taxonomy" id="2606635"/>
    <lineage>
        <taxon>Bacteria</taxon>
        <taxon>Bacillati</taxon>
        <taxon>Bacillota</taxon>
        <taxon>Clostridia</taxon>
        <taxon>Lachnospirales</taxon>
        <taxon>Lachnospiraceae</taxon>
        <taxon>Waltera</taxon>
    </lineage>
</organism>
<dbReference type="Pfam" id="PF18335">
    <property type="entry name" value="SH3_13"/>
    <property type="match status" value="1"/>
</dbReference>
<dbReference type="GO" id="GO:0006310">
    <property type="term" value="P:DNA recombination"/>
    <property type="evidence" value="ECO:0007669"/>
    <property type="project" value="InterPro"/>
</dbReference>
<keyword evidence="3 5" id="KW-0347">Helicase</keyword>
<dbReference type="InterPro" id="IPR027785">
    <property type="entry name" value="UvrD-like_helicase_C"/>
</dbReference>
<evidence type="ECO:0000256" key="1">
    <source>
        <dbReference type="ARBA" id="ARBA00022741"/>
    </source>
</evidence>
<proteinExistence type="inferred from homology"/>
<dbReference type="NCBIfam" id="TIGR01448">
    <property type="entry name" value="recD_rel"/>
    <property type="match status" value="1"/>
</dbReference>
<evidence type="ECO:0000259" key="4">
    <source>
        <dbReference type="SMART" id="SM00382"/>
    </source>
</evidence>
<dbReference type="GO" id="GO:0016787">
    <property type="term" value="F:hydrolase activity"/>
    <property type="evidence" value="ECO:0007669"/>
    <property type="project" value="UniProtKB-KW"/>
</dbReference>
<dbReference type="Pfam" id="PF13538">
    <property type="entry name" value="UvrD_C_2"/>
    <property type="match status" value="1"/>
</dbReference>
<dbReference type="GO" id="GO:0017116">
    <property type="term" value="F:single-stranded DNA helicase activity"/>
    <property type="evidence" value="ECO:0007669"/>
    <property type="project" value="TreeGrafter"/>
</dbReference>
<dbReference type="InterPro" id="IPR006345">
    <property type="entry name" value="RecD2"/>
</dbReference>
<dbReference type="InterPro" id="IPR003593">
    <property type="entry name" value="AAA+_ATPase"/>
</dbReference>
<reference evidence="5 6" key="1">
    <citation type="submission" date="2019-08" db="EMBL/GenBank/DDBJ databases">
        <title>In-depth cultivation of the pig gut microbiome towards novel bacterial diversity and tailored functional studies.</title>
        <authorList>
            <person name="Wylensek D."/>
            <person name="Hitch T.C.A."/>
            <person name="Clavel T."/>
        </authorList>
    </citation>
    <scope>NUCLEOTIDE SEQUENCE [LARGE SCALE GENOMIC DNA]</scope>
    <source>
        <strain evidence="5 6">WCA3-601-WT-6H</strain>
    </source>
</reference>
<dbReference type="GO" id="GO:0003677">
    <property type="term" value="F:DNA binding"/>
    <property type="evidence" value="ECO:0007669"/>
    <property type="project" value="UniProtKB-UniRule"/>
</dbReference>
<dbReference type="Pfam" id="PF13245">
    <property type="entry name" value="AAA_19"/>
    <property type="match status" value="1"/>
</dbReference>
<evidence type="ECO:0000256" key="3">
    <source>
        <dbReference type="HAMAP-Rule" id="MF_01488"/>
    </source>
</evidence>
<dbReference type="PANTHER" id="PTHR43788">
    <property type="entry name" value="DNA2/NAM7 HELICASE FAMILY MEMBER"/>
    <property type="match status" value="1"/>
</dbReference>
<dbReference type="EC" id="5.6.2.3" evidence="3"/>
<keyword evidence="1 3" id="KW-0547">Nucleotide-binding</keyword>
<dbReference type="AlphaFoldDB" id="A0A6L5YJ26"/>
<dbReference type="SMART" id="SM00382">
    <property type="entry name" value="AAA"/>
    <property type="match status" value="1"/>
</dbReference>
<dbReference type="Gene3D" id="2.30.30.940">
    <property type="match status" value="1"/>
</dbReference>
<accession>A0A6L5YJ26</accession>